<dbReference type="PANTHER" id="PTHR30005">
    <property type="entry name" value="EXOPOLYPHOSPHATASE"/>
    <property type="match status" value="1"/>
</dbReference>
<feature type="non-terminal residue" evidence="2">
    <location>
        <position position="281"/>
    </location>
</feature>
<gene>
    <name evidence="2" type="ORF">METZ01_LOCUS49988</name>
</gene>
<dbReference type="CDD" id="cd24006">
    <property type="entry name" value="ASKHA_NBD_PPX_GppA"/>
    <property type="match status" value="1"/>
</dbReference>
<dbReference type="AlphaFoldDB" id="A0A381S118"/>
<dbReference type="Gene3D" id="3.30.420.40">
    <property type="match status" value="1"/>
</dbReference>
<evidence type="ECO:0000259" key="1">
    <source>
        <dbReference type="Pfam" id="PF02541"/>
    </source>
</evidence>
<proteinExistence type="predicted"/>
<dbReference type="GO" id="GO:0016462">
    <property type="term" value="F:pyrophosphatase activity"/>
    <property type="evidence" value="ECO:0007669"/>
    <property type="project" value="TreeGrafter"/>
</dbReference>
<dbReference type="Gene3D" id="3.30.420.150">
    <property type="entry name" value="Exopolyphosphatase. Domain 2"/>
    <property type="match status" value="1"/>
</dbReference>
<dbReference type="EMBL" id="UINC01002480">
    <property type="protein sequence ID" value="SUZ97134.1"/>
    <property type="molecule type" value="Genomic_DNA"/>
</dbReference>
<organism evidence="2">
    <name type="scientific">marine metagenome</name>
    <dbReference type="NCBI Taxonomy" id="408172"/>
    <lineage>
        <taxon>unclassified sequences</taxon>
        <taxon>metagenomes</taxon>
        <taxon>ecological metagenomes</taxon>
    </lineage>
</organism>
<sequence length="281" mass="31312">MEEGLRFSAIDIGSNAMRLLFTRVIINGGDPSFIKESLIRMPLRLGHDAFVNRSISSDVAEKFIQTMHGFMHMINAYEPLRFRACATSAMRTANNGLELVQRVKQETGLEIEIINGKDEAALILANHIERTLKPKRHYIYIDVGGGSTELTLIYDKQVLASRSFSIGSVRLLEGKVTEKNWQDMEAWVKENTAECLPIKAIGSGGNINKIAALLGKKKGDSLNQKEIKDTLAEIKPFDYHDRIVKLGMRPDRADVISHAGSIYLNCLKWSGAKKMVVPQVG</sequence>
<dbReference type="InterPro" id="IPR043129">
    <property type="entry name" value="ATPase_NBD"/>
</dbReference>
<name>A0A381S118_9ZZZZ</name>
<feature type="domain" description="Ppx/GppA phosphatase N-terminal" evidence="1">
    <location>
        <begin position="44"/>
        <end position="268"/>
    </location>
</feature>
<dbReference type="InterPro" id="IPR003695">
    <property type="entry name" value="Ppx_GppA_N"/>
</dbReference>
<dbReference type="SUPFAM" id="SSF53067">
    <property type="entry name" value="Actin-like ATPase domain"/>
    <property type="match status" value="2"/>
</dbReference>
<dbReference type="PANTHER" id="PTHR30005:SF0">
    <property type="entry name" value="RETROGRADE REGULATION PROTEIN 2"/>
    <property type="match status" value="1"/>
</dbReference>
<evidence type="ECO:0000313" key="2">
    <source>
        <dbReference type="EMBL" id="SUZ97134.1"/>
    </source>
</evidence>
<accession>A0A381S118</accession>
<reference evidence="2" key="1">
    <citation type="submission" date="2018-05" db="EMBL/GenBank/DDBJ databases">
        <authorList>
            <person name="Lanie J.A."/>
            <person name="Ng W.-L."/>
            <person name="Kazmierczak K.M."/>
            <person name="Andrzejewski T.M."/>
            <person name="Davidsen T.M."/>
            <person name="Wayne K.J."/>
            <person name="Tettelin H."/>
            <person name="Glass J.I."/>
            <person name="Rusch D."/>
            <person name="Podicherti R."/>
            <person name="Tsui H.-C.T."/>
            <person name="Winkler M.E."/>
        </authorList>
    </citation>
    <scope>NUCLEOTIDE SEQUENCE</scope>
</reference>
<dbReference type="Pfam" id="PF02541">
    <property type="entry name" value="Ppx-GppA"/>
    <property type="match status" value="1"/>
</dbReference>
<dbReference type="InterPro" id="IPR050273">
    <property type="entry name" value="GppA/Ppx_hydrolase"/>
</dbReference>
<protein>
    <recommendedName>
        <fullName evidence="1">Ppx/GppA phosphatase N-terminal domain-containing protein</fullName>
    </recommendedName>
</protein>